<dbReference type="AlphaFoldDB" id="A0ABD1N7D2"/>
<dbReference type="InterPro" id="IPR019186">
    <property type="entry name" value="Nucleolar_protein_12"/>
</dbReference>
<dbReference type="PANTHER" id="PTHR31713:SF18">
    <property type="entry name" value="OS02G0177800 PROTEIN"/>
    <property type="match status" value="1"/>
</dbReference>
<gene>
    <name evidence="12" type="ORF">Fmac_005249</name>
</gene>
<evidence type="ECO:0000313" key="13">
    <source>
        <dbReference type="Proteomes" id="UP001603857"/>
    </source>
</evidence>
<evidence type="ECO:0000259" key="11">
    <source>
        <dbReference type="Pfam" id="PF20452"/>
    </source>
</evidence>
<keyword evidence="13" id="KW-1185">Reference proteome</keyword>
<feature type="domain" description="Calmodulin binding protein-like N-terminal" evidence="9">
    <location>
        <begin position="295"/>
        <end position="442"/>
    </location>
</feature>
<evidence type="ECO:0000256" key="5">
    <source>
        <dbReference type="ARBA" id="ARBA00023159"/>
    </source>
</evidence>
<feature type="domain" description="Calmodulin binding protein central" evidence="10">
    <location>
        <begin position="454"/>
        <end position="520"/>
    </location>
</feature>
<sequence length="827" mass="92983">MEEETVQRKVKAGQLKKRALKNKALGVSFNEKDLKDYVTGFHKRKKKRRKEAQKQQNEALRRKRNEERKKRKLEREFVHHGGVPPAEIDECQEEEAPDQHQSVAGTFSLLFASVNSSSEINPEEESNPSERKVAAVAPDYVVGDKRKEDIPRICTSFIVEYISTWLPVKLHCLSLRDSQNLLTCVACRRRAFGIGTMHGRYVERSNGGVAAREKRSLDSASAEEGQPDRKRPALASVIVEALKVDSLQKLCSSLEPILRRVVSEEVERALAKLGPSKLTGRSSPKRIEGPDGKNLQLHFKTRLSLPLFTGGKVEGEHGAAIHIVLIDANTGHIITSGPESCVKLDIIVLEGDFNNEDDDNWSEEEFDSHVVKEREGKRPLLTGDLQVTLKDGVGTLGELTFTDNSSWIRSRKFRLGLKVAPGCCEGMHIREAKSEPFTVKDHRGELYKKHYPPALNDEVWRLEKIGKDGSFHKRLNKAGIYTVEDFLRLVVRDPQRLRNILGSGMSNKMWDILVEHAKTCVLGGKLYVYYPEDARNVGVVFNNIYELSGLIANDQYYSAESLSENQKVYVDTLVKKAYDNWMHVIEYDGKSLLNQDKTLDTAHPQAPMASHEYTNSLQQISIPTLPLPVHAGQPSMDSGVTVGGYPDGTASRFSLQPSNPNFNSSIQFDDSAFPLQHHLMSVSHHAQPPRNENGLTLGPPQSSTHGFETASISNPTYRGVEEYFPEEEIRIRSHEMLENEDMQNLLRIFNMGGQPHPSFNAHEDEYPSSSTYISANPMGYNFDDESNRSSGKAVVGWLKLKAALRWGIFIRKQAAERRAQLVELDDP</sequence>
<proteinExistence type="inferred from homology"/>
<evidence type="ECO:0000313" key="12">
    <source>
        <dbReference type="EMBL" id="KAL2343964.1"/>
    </source>
</evidence>
<feature type="region of interest" description="Disordered" evidence="8">
    <location>
        <begin position="682"/>
        <end position="712"/>
    </location>
</feature>
<organism evidence="12 13">
    <name type="scientific">Flemingia macrophylla</name>
    <dbReference type="NCBI Taxonomy" id="520843"/>
    <lineage>
        <taxon>Eukaryota</taxon>
        <taxon>Viridiplantae</taxon>
        <taxon>Streptophyta</taxon>
        <taxon>Embryophyta</taxon>
        <taxon>Tracheophyta</taxon>
        <taxon>Spermatophyta</taxon>
        <taxon>Magnoliopsida</taxon>
        <taxon>eudicotyledons</taxon>
        <taxon>Gunneridae</taxon>
        <taxon>Pentapetalae</taxon>
        <taxon>rosids</taxon>
        <taxon>fabids</taxon>
        <taxon>Fabales</taxon>
        <taxon>Fabaceae</taxon>
        <taxon>Papilionoideae</taxon>
        <taxon>50 kb inversion clade</taxon>
        <taxon>NPAAA clade</taxon>
        <taxon>indigoferoid/millettioid clade</taxon>
        <taxon>Phaseoleae</taxon>
        <taxon>Flemingia</taxon>
    </lineage>
</organism>
<evidence type="ECO:0000256" key="2">
    <source>
        <dbReference type="ARBA" id="ARBA00007214"/>
    </source>
</evidence>
<dbReference type="InterPro" id="IPR046830">
    <property type="entry name" value="Calmod_bind_M"/>
</dbReference>
<evidence type="ECO:0000256" key="7">
    <source>
        <dbReference type="ARBA" id="ARBA00023242"/>
    </source>
</evidence>
<feature type="compositionally biased region" description="Basic residues" evidence="8">
    <location>
        <begin position="41"/>
        <end position="51"/>
    </location>
</feature>
<evidence type="ECO:0000256" key="3">
    <source>
        <dbReference type="ARBA" id="ARBA00023015"/>
    </source>
</evidence>
<comment type="similarity">
    <text evidence="2">Belongs to the plant ACBP60 protein family.</text>
</comment>
<dbReference type="InterPro" id="IPR046831">
    <property type="entry name" value="Calmodulin_bind_N"/>
</dbReference>
<feature type="compositionally biased region" description="Polar residues" evidence="8">
    <location>
        <begin position="699"/>
        <end position="712"/>
    </location>
</feature>
<keyword evidence="7" id="KW-0539">Nucleus</keyword>
<dbReference type="PANTHER" id="PTHR31713">
    <property type="entry name" value="OS02G0177800 PROTEIN"/>
    <property type="match status" value="1"/>
</dbReference>
<comment type="subcellular location">
    <subcellularLocation>
        <location evidence="1">Nucleus</location>
    </subcellularLocation>
</comment>
<evidence type="ECO:0000256" key="8">
    <source>
        <dbReference type="SAM" id="MobiDB-lite"/>
    </source>
</evidence>
<keyword evidence="4" id="KW-0238">DNA-binding</keyword>
<feature type="region of interest" description="Disordered" evidence="8">
    <location>
        <begin position="40"/>
        <end position="72"/>
    </location>
</feature>
<protein>
    <recommendedName>
        <fullName evidence="14">Calmodulin-binding protein</fullName>
    </recommendedName>
</protein>
<reference evidence="12 13" key="1">
    <citation type="submission" date="2024-08" db="EMBL/GenBank/DDBJ databases">
        <title>Insights into the chromosomal genome structure of Flemingia macrophylla.</title>
        <authorList>
            <person name="Ding Y."/>
            <person name="Zhao Y."/>
            <person name="Bi W."/>
            <person name="Wu M."/>
            <person name="Zhao G."/>
            <person name="Gong Y."/>
            <person name="Li W."/>
            <person name="Zhang P."/>
        </authorList>
    </citation>
    <scope>NUCLEOTIDE SEQUENCE [LARGE SCALE GENOMIC DNA]</scope>
    <source>
        <strain evidence="12">DYQJB</strain>
        <tissue evidence="12">Leaf</tissue>
    </source>
</reference>
<dbReference type="Pfam" id="PF09805">
    <property type="entry name" value="Nop25"/>
    <property type="match status" value="1"/>
</dbReference>
<keyword evidence="3" id="KW-0805">Transcription regulation</keyword>
<evidence type="ECO:0000256" key="1">
    <source>
        <dbReference type="ARBA" id="ARBA00004123"/>
    </source>
</evidence>
<dbReference type="InterPro" id="IPR012416">
    <property type="entry name" value="CBP60"/>
</dbReference>
<dbReference type="Proteomes" id="UP001603857">
    <property type="component" value="Unassembled WGS sequence"/>
</dbReference>
<dbReference type="EMBL" id="JBGMDY010000002">
    <property type="protein sequence ID" value="KAL2343964.1"/>
    <property type="molecule type" value="Genomic_DNA"/>
</dbReference>
<dbReference type="GO" id="GO:0003677">
    <property type="term" value="F:DNA binding"/>
    <property type="evidence" value="ECO:0007669"/>
    <property type="project" value="UniProtKB-KW"/>
</dbReference>
<evidence type="ECO:0000259" key="9">
    <source>
        <dbReference type="Pfam" id="PF07887"/>
    </source>
</evidence>
<accession>A0ABD1N7D2</accession>
<name>A0ABD1N7D2_9FABA</name>
<evidence type="ECO:0000259" key="10">
    <source>
        <dbReference type="Pfam" id="PF20451"/>
    </source>
</evidence>
<dbReference type="Pfam" id="PF20451">
    <property type="entry name" value="Calmod_bind_M"/>
    <property type="match status" value="1"/>
</dbReference>
<evidence type="ECO:0000256" key="4">
    <source>
        <dbReference type="ARBA" id="ARBA00023125"/>
    </source>
</evidence>
<keyword evidence="6" id="KW-0804">Transcription</keyword>
<dbReference type="Pfam" id="PF07887">
    <property type="entry name" value="Calmodulin_bind"/>
    <property type="match status" value="1"/>
</dbReference>
<dbReference type="InterPro" id="IPR046829">
    <property type="entry name" value="Calmod_bind_C"/>
</dbReference>
<feature type="domain" description="Calmodulin binding protein C-terminal" evidence="11">
    <location>
        <begin position="525"/>
        <end position="587"/>
    </location>
</feature>
<dbReference type="Pfam" id="PF20452">
    <property type="entry name" value="Calmod_bind_C"/>
    <property type="match status" value="1"/>
</dbReference>
<evidence type="ECO:0008006" key="14">
    <source>
        <dbReference type="Google" id="ProtNLM"/>
    </source>
</evidence>
<evidence type="ECO:0000256" key="6">
    <source>
        <dbReference type="ARBA" id="ARBA00023163"/>
    </source>
</evidence>
<dbReference type="GO" id="GO:0005634">
    <property type="term" value="C:nucleus"/>
    <property type="evidence" value="ECO:0007669"/>
    <property type="project" value="UniProtKB-SubCell"/>
</dbReference>
<keyword evidence="5" id="KW-0010">Activator</keyword>
<comment type="caution">
    <text evidence="12">The sequence shown here is derived from an EMBL/GenBank/DDBJ whole genome shotgun (WGS) entry which is preliminary data.</text>
</comment>